<comment type="similarity">
    <text evidence="2">Belongs to the autoinducer-2 exporter (AI-2E) (TC 2.A.86) family.</text>
</comment>
<dbReference type="Pfam" id="PF01594">
    <property type="entry name" value="AI-2E_transport"/>
    <property type="match status" value="1"/>
</dbReference>
<sequence>MNKERVTVDISVWSVLKVILALILVALVYYLREIIILVFIAFILTTTLEPTIDRLQRRKVPRGLAIAGSFAVIISIVYLAFASIIPKLSEQISVLAGNLPTIVQQLGNQLFANNPQLASDLSNQAIEYAKNFRASVPSGLVSGFFSTAAGVFGFFVSVIAVLALTFYMLLEKVGAGRPIFKYIPVNEKNRAIHIFDKITKKLSNWLKGQFVLSGFIGVITYIVLMVVGLRDMALALSLFAALMELIPVIGPFIALIPAALLALTISPATAIAVMIAYLIIQQIENHILVPQVMRKAVGLSPLVILVGILIGAKVLGIIGILLAVPIIASLHVILEELYGANSKTQTRH</sequence>
<evidence type="ECO:0000256" key="4">
    <source>
        <dbReference type="ARBA" id="ARBA00022989"/>
    </source>
</evidence>
<feature type="transmembrane region" description="Helical" evidence="6">
    <location>
        <begin position="144"/>
        <end position="170"/>
    </location>
</feature>
<evidence type="ECO:0000256" key="6">
    <source>
        <dbReference type="SAM" id="Phobius"/>
    </source>
</evidence>
<dbReference type="PANTHER" id="PTHR21716">
    <property type="entry name" value="TRANSMEMBRANE PROTEIN"/>
    <property type="match status" value="1"/>
</dbReference>
<proteinExistence type="inferred from homology"/>
<keyword evidence="4 6" id="KW-1133">Transmembrane helix</keyword>
<evidence type="ECO:0000256" key="3">
    <source>
        <dbReference type="ARBA" id="ARBA00022692"/>
    </source>
</evidence>
<protein>
    <recommendedName>
        <fullName evidence="9">Permease</fullName>
    </recommendedName>
</protein>
<name>A0A0G0YI90_UNCC2</name>
<dbReference type="PANTHER" id="PTHR21716:SF62">
    <property type="entry name" value="TRANSPORT PROTEIN YDBI-RELATED"/>
    <property type="match status" value="1"/>
</dbReference>
<keyword evidence="3 6" id="KW-0812">Transmembrane</keyword>
<evidence type="ECO:0000313" key="7">
    <source>
        <dbReference type="EMBL" id="KKS09251.1"/>
    </source>
</evidence>
<accession>A0A0G0YI90</accession>
<evidence type="ECO:0000313" key="8">
    <source>
        <dbReference type="Proteomes" id="UP000033869"/>
    </source>
</evidence>
<gene>
    <name evidence="7" type="ORF">UU65_C0002G0029</name>
</gene>
<evidence type="ECO:0000256" key="5">
    <source>
        <dbReference type="ARBA" id="ARBA00023136"/>
    </source>
</evidence>
<keyword evidence="5 6" id="KW-0472">Membrane</keyword>
<evidence type="ECO:0000256" key="2">
    <source>
        <dbReference type="ARBA" id="ARBA00009773"/>
    </source>
</evidence>
<dbReference type="Proteomes" id="UP000033869">
    <property type="component" value="Unassembled WGS sequence"/>
</dbReference>
<reference evidence="7 8" key="1">
    <citation type="journal article" date="2015" name="Nature">
        <title>rRNA introns, odd ribosomes, and small enigmatic genomes across a large radiation of phyla.</title>
        <authorList>
            <person name="Brown C.T."/>
            <person name="Hug L.A."/>
            <person name="Thomas B.C."/>
            <person name="Sharon I."/>
            <person name="Castelle C.J."/>
            <person name="Singh A."/>
            <person name="Wilkins M.J."/>
            <person name="Williams K.H."/>
            <person name="Banfield J.F."/>
        </authorList>
    </citation>
    <scope>NUCLEOTIDE SEQUENCE [LARGE SCALE GENOMIC DNA]</scope>
</reference>
<feature type="transmembrane region" description="Helical" evidence="6">
    <location>
        <begin position="210"/>
        <end position="229"/>
    </location>
</feature>
<comment type="caution">
    <text evidence="7">The sequence shown here is derived from an EMBL/GenBank/DDBJ whole genome shotgun (WGS) entry which is preliminary data.</text>
</comment>
<organism evidence="7 8">
    <name type="scientific">candidate division CPR2 bacterium GW2011_GWC1_41_48</name>
    <dbReference type="NCBI Taxonomy" id="1618344"/>
    <lineage>
        <taxon>Bacteria</taxon>
        <taxon>Bacteria division CPR2</taxon>
    </lineage>
</organism>
<evidence type="ECO:0000256" key="1">
    <source>
        <dbReference type="ARBA" id="ARBA00004141"/>
    </source>
</evidence>
<dbReference type="EMBL" id="LCBL01000002">
    <property type="protein sequence ID" value="KKS09251.1"/>
    <property type="molecule type" value="Genomic_DNA"/>
</dbReference>
<dbReference type="InterPro" id="IPR002549">
    <property type="entry name" value="AI-2E-like"/>
</dbReference>
<dbReference type="AlphaFoldDB" id="A0A0G0YI90"/>
<evidence type="ECO:0008006" key="9">
    <source>
        <dbReference type="Google" id="ProtNLM"/>
    </source>
</evidence>
<feature type="transmembrane region" description="Helical" evidence="6">
    <location>
        <begin position="64"/>
        <end position="85"/>
    </location>
</feature>
<comment type="subcellular location">
    <subcellularLocation>
        <location evidence="1">Membrane</location>
        <topology evidence="1">Multi-pass membrane protein</topology>
    </subcellularLocation>
</comment>
<dbReference type="GO" id="GO:0055085">
    <property type="term" value="P:transmembrane transport"/>
    <property type="evidence" value="ECO:0007669"/>
    <property type="project" value="TreeGrafter"/>
</dbReference>
<feature type="transmembrane region" description="Helical" evidence="6">
    <location>
        <begin position="249"/>
        <end position="280"/>
    </location>
</feature>
<dbReference type="GO" id="GO:0005886">
    <property type="term" value="C:plasma membrane"/>
    <property type="evidence" value="ECO:0007669"/>
    <property type="project" value="UniProtKB-SubCell"/>
</dbReference>